<feature type="region of interest" description="Disordered" evidence="1">
    <location>
        <begin position="628"/>
        <end position="656"/>
    </location>
</feature>
<feature type="compositionally biased region" description="Low complexity" evidence="1">
    <location>
        <begin position="459"/>
        <end position="475"/>
    </location>
</feature>
<feature type="region of interest" description="Disordered" evidence="1">
    <location>
        <begin position="562"/>
        <end position="585"/>
    </location>
</feature>
<protein>
    <submittedName>
        <fullName evidence="2 3">Uncharacterized protein</fullName>
    </submittedName>
</protein>
<dbReference type="EMBL" id="WVUK01000065">
    <property type="protein sequence ID" value="KAF7489308.1"/>
    <property type="molecule type" value="Genomic_DNA"/>
</dbReference>
<feature type="compositionally biased region" description="Low complexity" evidence="1">
    <location>
        <begin position="752"/>
        <end position="772"/>
    </location>
</feature>
<dbReference type="EnsemblMetazoa" id="SSS_433s_mrna">
    <property type="protein sequence ID" value="KAF7489308.1"/>
    <property type="gene ID" value="SSS_433"/>
</dbReference>
<evidence type="ECO:0000256" key="1">
    <source>
        <dbReference type="SAM" id="MobiDB-lite"/>
    </source>
</evidence>
<gene>
    <name evidence="2" type="ORF">SSS_433</name>
</gene>
<evidence type="ECO:0000313" key="4">
    <source>
        <dbReference type="Proteomes" id="UP000070412"/>
    </source>
</evidence>
<proteinExistence type="predicted"/>
<feature type="region of interest" description="Disordered" evidence="1">
    <location>
        <begin position="752"/>
        <end position="781"/>
    </location>
</feature>
<accession>A0A834R8D5</accession>
<feature type="region of interest" description="Disordered" evidence="1">
    <location>
        <begin position="1"/>
        <end position="37"/>
    </location>
</feature>
<feature type="region of interest" description="Disordered" evidence="1">
    <location>
        <begin position="454"/>
        <end position="475"/>
    </location>
</feature>
<feature type="region of interest" description="Disordered" evidence="1">
    <location>
        <begin position="76"/>
        <end position="105"/>
    </location>
</feature>
<keyword evidence="4" id="KW-1185">Reference proteome</keyword>
<dbReference type="Proteomes" id="UP000070412">
    <property type="component" value="Unassembled WGS sequence"/>
</dbReference>
<evidence type="ECO:0000313" key="2">
    <source>
        <dbReference type="EMBL" id="KAF7489308.1"/>
    </source>
</evidence>
<feature type="compositionally biased region" description="Basic and acidic residues" evidence="1">
    <location>
        <begin position="646"/>
        <end position="656"/>
    </location>
</feature>
<name>A0A834R8D5_SARSC</name>
<sequence length="970" mass="110682">MADKDNRSSNEMSQKQSNQSSRRHSSRSHSHHQSNANSLNNFKFHNFIFNETNQKFCLEEQDGNKKITVMHWKKSEPEKIEKSSIEEKFSSKKSPPKLSSQQPATEIDNDLIDSKLIKCEKFQYIPSLIDCFDRKDESSTIEESSSSDHLIKRISINDKNNNSLISLPSNLLSMDNFRPSKSISPLSTISVDSGSKSPNPNLQQSMSEIGDYSVISQLPPRPSIGSLFSGSQSSSTSFFSSKLNSSFSSSSNNLRTFGSEYGTNTTTSGRFSEEDSAYNRCIPNQSGSSISLSNSSCSAINRSFDNLRLNEKLFHRRHRWNRFRRRQRRRLNVDDEDEEDYYDEDYEDDDDSDSDRSDLEEKDVFYLTYRKKFQQKHQNRLEDSDIQSQPLDLSIKINKPIQCDDDDVIIDDDEDNDRSRMRRNSACDIDNNELFDSKFSQLSSKKISSFKERLRFENSPKSSSPRLSSSSSSSFLPISTEPGCSNWLSTPSNHRKESLSPSQMLSFMKCSSPNQEKIDQHHQQSTLTSNPFNDPFNENRREMEFERPENVDRFGETFHQTGPLSQSPIHQHRHHHQTKSNSKYDTFRHHGTIRSRSIDLFDALLEDEINKFLQKSSKRSPSLISSLHSFSSFPSSSSSSSRLSSKRLDDTNNRDRFDQRSEDIDKKIEDKLRNLRNEILQSYDRINFSDFLSNREENQSECGRNDDSLQSHFKLNKRKSFQSFLDDEHFRKSGSIEQSLNNFERNFRSPSSLSLSSSISPSSSTKNPLSASMTGTIPKSRMNHRNQIKRHLEDAFKQNGFLVKTKQVSDANNSATFCKFRQLRKYTRYYLKSWHNHLPEEVNKLWKGFLPPKSAHPSFLSTISDDDLLQSSTLMPNNTIVTTTMASTTTTSTASSTSSPPPTPSFSSVSSSSSVSLRNIGGGGGASSTNSDYFSCRSSDSDRNQMSPSASTTTAKKNFSEIFPHQKSRK</sequence>
<reference evidence="4" key="1">
    <citation type="journal article" date="2020" name="PLoS Negl. Trop. Dis.">
        <title>High-quality nuclear genome for Sarcoptes scabiei-A critical resource for a neglected parasite.</title>
        <authorList>
            <person name="Korhonen P.K."/>
            <person name="Gasser R.B."/>
            <person name="Ma G."/>
            <person name="Wang T."/>
            <person name="Stroehlein A.J."/>
            <person name="Young N.D."/>
            <person name="Ang C.S."/>
            <person name="Fernando D.D."/>
            <person name="Lu H.C."/>
            <person name="Taylor S."/>
            <person name="Reynolds S.L."/>
            <person name="Mofiz E."/>
            <person name="Najaraj S.H."/>
            <person name="Gowda H."/>
            <person name="Madugundu A."/>
            <person name="Renuse S."/>
            <person name="Holt D."/>
            <person name="Pandey A."/>
            <person name="Papenfuss A.T."/>
            <person name="Fischer K."/>
        </authorList>
    </citation>
    <scope>NUCLEOTIDE SEQUENCE [LARGE SCALE GENOMIC DNA]</scope>
</reference>
<reference evidence="3" key="3">
    <citation type="submission" date="2022-06" db="UniProtKB">
        <authorList>
            <consortium name="EnsemblMetazoa"/>
        </authorList>
    </citation>
    <scope>IDENTIFICATION</scope>
</reference>
<feature type="region of interest" description="Disordered" evidence="1">
    <location>
        <begin position="512"/>
        <end position="535"/>
    </location>
</feature>
<feature type="compositionally biased region" description="Acidic residues" evidence="1">
    <location>
        <begin position="335"/>
        <end position="353"/>
    </location>
</feature>
<feature type="compositionally biased region" description="Low complexity" evidence="1">
    <location>
        <begin position="628"/>
        <end position="643"/>
    </location>
</feature>
<feature type="region of interest" description="Disordered" evidence="1">
    <location>
        <begin position="335"/>
        <end position="358"/>
    </location>
</feature>
<feature type="region of interest" description="Disordered" evidence="1">
    <location>
        <begin position="890"/>
        <end position="970"/>
    </location>
</feature>
<feature type="compositionally biased region" description="Low complexity" evidence="1">
    <location>
        <begin position="905"/>
        <end position="916"/>
    </location>
</feature>
<feature type="compositionally biased region" description="Polar residues" evidence="1">
    <location>
        <begin position="927"/>
        <end position="957"/>
    </location>
</feature>
<feature type="compositionally biased region" description="Basic residues" evidence="1">
    <location>
        <begin position="21"/>
        <end position="32"/>
    </location>
</feature>
<feature type="compositionally biased region" description="Polar residues" evidence="1">
    <location>
        <begin position="523"/>
        <end position="532"/>
    </location>
</feature>
<feature type="compositionally biased region" description="Basic and acidic residues" evidence="1">
    <location>
        <begin position="76"/>
        <end position="90"/>
    </location>
</feature>
<dbReference type="OrthoDB" id="6348149at2759"/>
<reference evidence="2" key="2">
    <citation type="submission" date="2020-01" db="EMBL/GenBank/DDBJ databases">
        <authorList>
            <person name="Korhonen P.K.K."/>
            <person name="Guangxu M.G."/>
            <person name="Wang T.W."/>
            <person name="Stroehlein A.J.S."/>
            <person name="Young N.D."/>
            <person name="Ang C.-S.A."/>
            <person name="Fernando D.W.F."/>
            <person name="Lu H.L."/>
            <person name="Taylor S.T."/>
            <person name="Ehtesham M.E.M."/>
            <person name="Najaraj S.H.N."/>
            <person name="Harsha G.H.G."/>
            <person name="Madugundu A.M."/>
            <person name="Renuse S.R."/>
            <person name="Holt D.H."/>
            <person name="Pandey A.P."/>
            <person name="Papenfuss A.P."/>
            <person name="Gasser R.B.G."/>
            <person name="Fischer K.F."/>
        </authorList>
    </citation>
    <scope>NUCLEOTIDE SEQUENCE</scope>
    <source>
        <strain evidence="2">SSS_KF_BRIS2020</strain>
    </source>
</reference>
<organism evidence="2">
    <name type="scientific">Sarcoptes scabiei</name>
    <name type="common">Itch mite</name>
    <name type="synonym">Acarus scabiei</name>
    <dbReference type="NCBI Taxonomy" id="52283"/>
    <lineage>
        <taxon>Eukaryota</taxon>
        <taxon>Metazoa</taxon>
        <taxon>Ecdysozoa</taxon>
        <taxon>Arthropoda</taxon>
        <taxon>Chelicerata</taxon>
        <taxon>Arachnida</taxon>
        <taxon>Acari</taxon>
        <taxon>Acariformes</taxon>
        <taxon>Sarcoptiformes</taxon>
        <taxon>Astigmata</taxon>
        <taxon>Psoroptidia</taxon>
        <taxon>Sarcoptoidea</taxon>
        <taxon>Sarcoptidae</taxon>
        <taxon>Sarcoptinae</taxon>
        <taxon>Sarcoptes</taxon>
    </lineage>
</organism>
<dbReference type="AlphaFoldDB" id="A0A834R8D5"/>
<evidence type="ECO:0000313" key="3">
    <source>
        <dbReference type="EnsemblMetazoa" id="KAF7489308.1"/>
    </source>
</evidence>